<dbReference type="Proteomes" id="UP001431783">
    <property type="component" value="Unassembled WGS sequence"/>
</dbReference>
<gene>
    <name evidence="1" type="ORF">WA026_009358</name>
</gene>
<comment type="caution">
    <text evidence="1">The sequence shown here is derived from an EMBL/GenBank/DDBJ whole genome shotgun (WGS) entry which is preliminary data.</text>
</comment>
<evidence type="ECO:0000313" key="1">
    <source>
        <dbReference type="EMBL" id="KAK9875550.1"/>
    </source>
</evidence>
<dbReference type="AlphaFoldDB" id="A0AAW1U3P3"/>
<sequence>MVDVPLFCNAWYIEPCETTFVIPAAVLDLATTPSQLVASQLLAILGDAGSDRPHSCAARGVRGARARDRSGPSTATQVCTDDDWSLFFRAFVNDRVMSVCWPALCSKMIKRGGRGAHSTDLSALSVSGVAHGRSPWAATV</sequence>
<name>A0AAW1U3P3_9CUCU</name>
<evidence type="ECO:0000313" key="2">
    <source>
        <dbReference type="Proteomes" id="UP001431783"/>
    </source>
</evidence>
<organism evidence="1 2">
    <name type="scientific">Henosepilachna vigintioctopunctata</name>
    <dbReference type="NCBI Taxonomy" id="420089"/>
    <lineage>
        <taxon>Eukaryota</taxon>
        <taxon>Metazoa</taxon>
        <taxon>Ecdysozoa</taxon>
        <taxon>Arthropoda</taxon>
        <taxon>Hexapoda</taxon>
        <taxon>Insecta</taxon>
        <taxon>Pterygota</taxon>
        <taxon>Neoptera</taxon>
        <taxon>Endopterygota</taxon>
        <taxon>Coleoptera</taxon>
        <taxon>Polyphaga</taxon>
        <taxon>Cucujiformia</taxon>
        <taxon>Coccinelloidea</taxon>
        <taxon>Coccinellidae</taxon>
        <taxon>Epilachninae</taxon>
        <taxon>Epilachnini</taxon>
        <taxon>Henosepilachna</taxon>
    </lineage>
</organism>
<keyword evidence="2" id="KW-1185">Reference proteome</keyword>
<proteinExistence type="predicted"/>
<reference evidence="1 2" key="1">
    <citation type="submission" date="2023-03" db="EMBL/GenBank/DDBJ databases">
        <title>Genome insight into feeding habits of ladybird beetles.</title>
        <authorList>
            <person name="Li H.-S."/>
            <person name="Huang Y.-H."/>
            <person name="Pang H."/>
        </authorList>
    </citation>
    <scope>NUCLEOTIDE SEQUENCE [LARGE SCALE GENOMIC DNA]</scope>
    <source>
        <strain evidence="1">SYSU_2023b</strain>
        <tissue evidence="1">Whole body</tissue>
    </source>
</reference>
<accession>A0AAW1U3P3</accession>
<dbReference type="EMBL" id="JARQZJ010000034">
    <property type="protein sequence ID" value="KAK9875550.1"/>
    <property type="molecule type" value="Genomic_DNA"/>
</dbReference>
<protein>
    <submittedName>
        <fullName evidence="1">Uncharacterized protein</fullName>
    </submittedName>
</protein>